<organism evidence="3 4">
    <name type="scientific">Thelazia callipaeda</name>
    <name type="common">Oriental eyeworm</name>
    <name type="synonym">Parasitic nematode</name>
    <dbReference type="NCBI Taxonomy" id="103827"/>
    <lineage>
        <taxon>Eukaryota</taxon>
        <taxon>Metazoa</taxon>
        <taxon>Ecdysozoa</taxon>
        <taxon>Nematoda</taxon>
        <taxon>Chromadorea</taxon>
        <taxon>Rhabditida</taxon>
        <taxon>Spirurina</taxon>
        <taxon>Spiruromorpha</taxon>
        <taxon>Thelazioidea</taxon>
        <taxon>Thelaziidae</taxon>
        <taxon>Thelazia</taxon>
    </lineage>
</organism>
<dbReference type="Proteomes" id="UP000276776">
    <property type="component" value="Unassembled WGS sequence"/>
</dbReference>
<dbReference type="AlphaFoldDB" id="A0A3P7KLC6"/>
<evidence type="ECO:0000313" key="4">
    <source>
        <dbReference type="Proteomes" id="UP000276776"/>
    </source>
</evidence>
<keyword evidence="2" id="KW-0378">Hydrolase</keyword>
<dbReference type="STRING" id="103827.A0A3P7KLC6"/>
<sequence>MQAGVDIIELSPEEGCLQQSLFTGDAAICINGTALITRPSKRGCRFSEISSLLGQLSWQVVETPASEHGKDVVLEGSDVLYTGREIFVGVRKNGTNMEGALVVGRTFSDLAVIPISLAGSQPLRHYISFVSNDVLSVCNCKEAKLIVQRMEREATFRYKTLTVEHDEAGNCLSVNDSVIYRQDVPETKFQVLQERVQLMGIIASELSKIGKPISRFILLTAKINTLKSLW</sequence>
<dbReference type="GO" id="GO:0006525">
    <property type="term" value="P:arginine metabolic process"/>
    <property type="evidence" value="ECO:0007669"/>
    <property type="project" value="TreeGrafter"/>
</dbReference>
<accession>A0A3P7KLC6</accession>
<dbReference type="Gene3D" id="3.75.10.10">
    <property type="entry name" value="L-arginine/glycine Amidinotransferase, Chain A"/>
    <property type="match status" value="1"/>
</dbReference>
<dbReference type="GO" id="GO:0000052">
    <property type="term" value="P:citrulline metabolic process"/>
    <property type="evidence" value="ECO:0007669"/>
    <property type="project" value="TreeGrafter"/>
</dbReference>
<dbReference type="GO" id="GO:0016403">
    <property type="term" value="F:dimethylargininase activity"/>
    <property type="evidence" value="ECO:0007669"/>
    <property type="project" value="TreeGrafter"/>
</dbReference>
<dbReference type="OrthoDB" id="10016839at2759"/>
<dbReference type="PANTHER" id="PTHR12737">
    <property type="entry name" value="DIMETHYLARGININE DIMETHYLAMINOHYDROLASE"/>
    <property type="match status" value="1"/>
</dbReference>
<proteinExistence type="inferred from homology"/>
<keyword evidence="4" id="KW-1185">Reference proteome</keyword>
<dbReference type="EMBL" id="UYYF01001545">
    <property type="protein sequence ID" value="VDM99956.1"/>
    <property type="molecule type" value="Genomic_DNA"/>
</dbReference>
<dbReference type="GO" id="GO:0016597">
    <property type="term" value="F:amino acid binding"/>
    <property type="evidence" value="ECO:0007669"/>
    <property type="project" value="TreeGrafter"/>
</dbReference>
<comment type="similarity">
    <text evidence="1">Belongs to the DDAH family.</text>
</comment>
<evidence type="ECO:0000313" key="3">
    <source>
        <dbReference type="EMBL" id="VDM99956.1"/>
    </source>
</evidence>
<evidence type="ECO:0000256" key="2">
    <source>
        <dbReference type="ARBA" id="ARBA00022801"/>
    </source>
</evidence>
<name>A0A3P7KLC6_THECL</name>
<evidence type="ECO:0000256" key="1">
    <source>
        <dbReference type="ARBA" id="ARBA00008532"/>
    </source>
</evidence>
<gene>
    <name evidence="3" type="ORF">TCLT_LOCUS3471</name>
</gene>
<dbReference type="PANTHER" id="PTHR12737:SF9">
    <property type="entry name" value="DIMETHYLARGININASE"/>
    <property type="match status" value="1"/>
</dbReference>
<reference evidence="3 4" key="1">
    <citation type="submission" date="2018-11" db="EMBL/GenBank/DDBJ databases">
        <authorList>
            <consortium name="Pathogen Informatics"/>
        </authorList>
    </citation>
    <scope>NUCLEOTIDE SEQUENCE [LARGE SCALE GENOMIC DNA]</scope>
</reference>
<protein>
    <submittedName>
        <fullName evidence="3">Uncharacterized protein</fullName>
    </submittedName>
</protein>
<dbReference type="SUPFAM" id="SSF55909">
    <property type="entry name" value="Pentein"/>
    <property type="match status" value="1"/>
</dbReference>
<dbReference type="InterPro" id="IPR033199">
    <property type="entry name" value="DDAH-like"/>
</dbReference>
<dbReference type="GO" id="GO:0045429">
    <property type="term" value="P:positive regulation of nitric oxide biosynthetic process"/>
    <property type="evidence" value="ECO:0007669"/>
    <property type="project" value="TreeGrafter"/>
</dbReference>